<evidence type="ECO:0000256" key="2">
    <source>
        <dbReference type="SAM" id="SignalP"/>
    </source>
</evidence>
<evidence type="ECO:0000313" key="3">
    <source>
        <dbReference type="EMBL" id="PWN34750.1"/>
    </source>
</evidence>
<dbReference type="InParanoid" id="A0A316VB86"/>
<proteinExistence type="predicted"/>
<keyword evidence="4" id="KW-1185">Reference proteome</keyword>
<feature type="chain" id="PRO_5016449666" evidence="2">
    <location>
        <begin position="17"/>
        <end position="88"/>
    </location>
</feature>
<protein>
    <submittedName>
        <fullName evidence="3">Uncharacterized protein</fullName>
    </submittedName>
</protein>
<feature type="region of interest" description="Disordered" evidence="1">
    <location>
        <begin position="13"/>
        <end position="72"/>
    </location>
</feature>
<dbReference type="RefSeq" id="XP_025355052.1">
    <property type="nucleotide sequence ID" value="XM_025501678.1"/>
</dbReference>
<evidence type="ECO:0000256" key="1">
    <source>
        <dbReference type="SAM" id="MobiDB-lite"/>
    </source>
</evidence>
<dbReference type="AlphaFoldDB" id="A0A316VB86"/>
<dbReference type="GeneID" id="37023459"/>
<dbReference type="Proteomes" id="UP000245771">
    <property type="component" value="Unassembled WGS sequence"/>
</dbReference>
<accession>A0A316VB86</accession>
<name>A0A316VB86_9BASI</name>
<evidence type="ECO:0000313" key="4">
    <source>
        <dbReference type="Proteomes" id="UP000245771"/>
    </source>
</evidence>
<organism evidence="3 4">
    <name type="scientific">Meira miltonrushii</name>
    <dbReference type="NCBI Taxonomy" id="1280837"/>
    <lineage>
        <taxon>Eukaryota</taxon>
        <taxon>Fungi</taxon>
        <taxon>Dikarya</taxon>
        <taxon>Basidiomycota</taxon>
        <taxon>Ustilaginomycotina</taxon>
        <taxon>Exobasidiomycetes</taxon>
        <taxon>Exobasidiales</taxon>
        <taxon>Brachybasidiaceae</taxon>
        <taxon>Meira</taxon>
    </lineage>
</organism>
<keyword evidence="2" id="KW-0732">Signal</keyword>
<reference evidence="3 4" key="1">
    <citation type="journal article" date="2018" name="Mol. Biol. Evol.">
        <title>Broad Genomic Sampling Reveals a Smut Pathogenic Ancestry of the Fungal Clade Ustilaginomycotina.</title>
        <authorList>
            <person name="Kijpornyongpan T."/>
            <person name="Mondo S.J."/>
            <person name="Barry K."/>
            <person name="Sandor L."/>
            <person name="Lee J."/>
            <person name="Lipzen A."/>
            <person name="Pangilinan J."/>
            <person name="LaButti K."/>
            <person name="Hainaut M."/>
            <person name="Henrissat B."/>
            <person name="Grigoriev I.V."/>
            <person name="Spatafora J.W."/>
            <person name="Aime M.C."/>
        </authorList>
    </citation>
    <scope>NUCLEOTIDE SEQUENCE [LARGE SCALE GENOMIC DNA]</scope>
    <source>
        <strain evidence="3 4">MCA 3882</strain>
    </source>
</reference>
<dbReference type="EMBL" id="KZ819603">
    <property type="protein sequence ID" value="PWN34750.1"/>
    <property type="molecule type" value="Genomic_DNA"/>
</dbReference>
<gene>
    <name evidence="3" type="ORF">FA14DRAFT_188810</name>
</gene>
<feature type="signal peptide" evidence="2">
    <location>
        <begin position="1"/>
        <end position="16"/>
    </location>
</feature>
<sequence>MSFLLSPLLAITASQASPVKAPPKAYQPPGRQPESNPGPATPLQGMPKNEQSSPKTVDVPNRYNGKPDQTFDDIFANIDNKKQAFGNN</sequence>